<reference evidence="2" key="1">
    <citation type="journal article" date="2015" name="Nature">
        <title>Complex archaea that bridge the gap between prokaryotes and eukaryotes.</title>
        <authorList>
            <person name="Spang A."/>
            <person name="Saw J.H."/>
            <person name="Jorgensen S.L."/>
            <person name="Zaremba-Niedzwiedzka K."/>
            <person name="Martijn J."/>
            <person name="Lind A.E."/>
            <person name="van Eijk R."/>
            <person name="Schleper C."/>
            <person name="Guy L."/>
            <person name="Ettema T.J."/>
        </authorList>
    </citation>
    <scope>NUCLEOTIDE SEQUENCE</scope>
</reference>
<dbReference type="EMBL" id="LAZR01043372">
    <property type="protein sequence ID" value="KKL07229.1"/>
    <property type="molecule type" value="Genomic_DNA"/>
</dbReference>
<evidence type="ECO:0000259" key="1">
    <source>
        <dbReference type="Pfam" id="PF01385"/>
    </source>
</evidence>
<comment type="caution">
    <text evidence="2">The sequence shown here is derived from an EMBL/GenBank/DDBJ whole genome shotgun (WGS) entry which is preliminary data.</text>
</comment>
<organism evidence="2">
    <name type="scientific">marine sediment metagenome</name>
    <dbReference type="NCBI Taxonomy" id="412755"/>
    <lineage>
        <taxon>unclassified sequences</taxon>
        <taxon>metagenomes</taxon>
        <taxon>ecological metagenomes</taxon>
    </lineage>
</organism>
<protein>
    <recommendedName>
        <fullName evidence="1">Probable transposase IS891/IS1136/IS1341 domain-containing protein</fullName>
    </recommendedName>
</protein>
<proteinExistence type="predicted"/>
<dbReference type="AlphaFoldDB" id="A0A0F9ACF2"/>
<dbReference type="NCBIfam" id="NF040570">
    <property type="entry name" value="guided_TnpB"/>
    <property type="match status" value="1"/>
</dbReference>
<sequence length="127" mass="14756">MPSGRWYACFSCIVEAQPKDKPSKDVGIDVGLNSYAVLSDDTTIDNPRFYRKSEKRLAHLQRGLSRKKRGSRNRDKARLKVARLHEYIQNQRTDFLHKASRKIADTYETVYVEDLKINNMVKNHCLA</sequence>
<feature type="domain" description="Probable transposase IS891/IS1136/IS1341" evidence="1">
    <location>
        <begin position="15"/>
        <end position="123"/>
    </location>
</feature>
<accession>A0A0F9ACF2</accession>
<feature type="non-terminal residue" evidence="2">
    <location>
        <position position="127"/>
    </location>
</feature>
<name>A0A0F9ACF2_9ZZZZ</name>
<dbReference type="Pfam" id="PF01385">
    <property type="entry name" value="OrfB_IS605"/>
    <property type="match status" value="1"/>
</dbReference>
<dbReference type="InterPro" id="IPR001959">
    <property type="entry name" value="Transposase"/>
</dbReference>
<gene>
    <name evidence="2" type="ORF">LCGC14_2588100</name>
</gene>
<evidence type="ECO:0000313" key="2">
    <source>
        <dbReference type="EMBL" id="KKL07229.1"/>
    </source>
</evidence>